<dbReference type="InterPro" id="IPR003663">
    <property type="entry name" value="Sugar/inositol_transpt"/>
</dbReference>
<dbReference type="PANTHER" id="PTHR48023:SF4">
    <property type="entry name" value="D-XYLOSE-PROTON SYMPORTER-LIKE 2"/>
    <property type="match status" value="1"/>
</dbReference>
<evidence type="ECO:0000259" key="9">
    <source>
        <dbReference type="PROSITE" id="PS50850"/>
    </source>
</evidence>
<dbReference type="Gene3D" id="1.20.1250.20">
    <property type="entry name" value="MFS general substrate transporter like domains"/>
    <property type="match status" value="1"/>
</dbReference>
<evidence type="ECO:0000256" key="7">
    <source>
        <dbReference type="RuleBase" id="RU003346"/>
    </source>
</evidence>
<feature type="transmembrane region" description="Helical" evidence="8">
    <location>
        <begin position="309"/>
        <end position="328"/>
    </location>
</feature>
<dbReference type="PROSITE" id="PS00217">
    <property type="entry name" value="SUGAR_TRANSPORT_2"/>
    <property type="match status" value="1"/>
</dbReference>
<dbReference type="GO" id="GO:0022857">
    <property type="term" value="F:transmembrane transporter activity"/>
    <property type="evidence" value="ECO:0007669"/>
    <property type="project" value="InterPro"/>
</dbReference>
<evidence type="ECO:0000313" key="11">
    <source>
        <dbReference type="Proteomes" id="UP000249566"/>
    </source>
</evidence>
<evidence type="ECO:0000256" key="1">
    <source>
        <dbReference type="ARBA" id="ARBA00004141"/>
    </source>
</evidence>
<comment type="subcellular location">
    <subcellularLocation>
        <location evidence="1">Membrane</location>
        <topology evidence="1">Multi-pass membrane protein</topology>
    </subcellularLocation>
</comment>
<dbReference type="InterPro" id="IPR005828">
    <property type="entry name" value="MFS_sugar_transport-like"/>
</dbReference>
<name>A0AAX2IY93_LEGPN</name>
<feature type="transmembrane region" description="Helical" evidence="8">
    <location>
        <begin position="80"/>
        <end position="99"/>
    </location>
</feature>
<dbReference type="InterPro" id="IPR050820">
    <property type="entry name" value="MFS_Sugar_Transporter"/>
</dbReference>
<evidence type="ECO:0000256" key="2">
    <source>
        <dbReference type="ARBA" id="ARBA00010992"/>
    </source>
</evidence>
<evidence type="ECO:0000256" key="4">
    <source>
        <dbReference type="ARBA" id="ARBA00022692"/>
    </source>
</evidence>
<feature type="domain" description="Major facilitator superfamily (MFS) profile" evidence="9">
    <location>
        <begin position="14"/>
        <end position="431"/>
    </location>
</feature>
<comment type="similarity">
    <text evidence="2 7">Belongs to the major facilitator superfamily. Sugar transporter (TC 2.A.1.1) family.</text>
</comment>
<feature type="transmembrane region" description="Helical" evidence="8">
    <location>
        <begin position="137"/>
        <end position="156"/>
    </location>
</feature>
<keyword evidence="6 8" id="KW-0472">Membrane</keyword>
<protein>
    <submittedName>
        <fullName evidence="10">D-xylose proton symporter</fullName>
    </submittedName>
</protein>
<dbReference type="SUPFAM" id="SSF103473">
    <property type="entry name" value="MFS general substrate transporter"/>
    <property type="match status" value="1"/>
</dbReference>
<reference evidence="10 11" key="1">
    <citation type="submission" date="2018-06" db="EMBL/GenBank/DDBJ databases">
        <authorList>
            <consortium name="Pathogen Informatics"/>
            <person name="Doyle S."/>
        </authorList>
    </citation>
    <scope>NUCLEOTIDE SEQUENCE [LARGE SCALE GENOMIC DNA]</scope>
    <source>
        <strain evidence="10 11">NCTC12272</strain>
    </source>
</reference>
<evidence type="ECO:0000256" key="8">
    <source>
        <dbReference type="SAM" id="Phobius"/>
    </source>
</evidence>
<dbReference type="NCBIfam" id="TIGR00879">
    <property type="entry name" value="SP"/>
    <property type="match status" value="1"/>
</dbReference>
<dbReference type="InterPro" id="IPR036259">
    <property type="entry name" value="MFS_trans_sf"/>
</dbReference>
<gene>
    <name evidence="10" type="primary">ywtG_3</name>
    <name evidence="10" type="ORF">NCTC12272_02554</name>
</gene>
<feature type="transmembrane region" description="Helical" evidence="8">
    <location>
        <begin position="168"/>
        <end position="188"/>
    </location>
</feature>
<dbReference type="InterPro" id="IPR020846">
    <property type="entry name" value="MFS_dom"/>
</dbReference>
<organism evidence="10 11">
    <name type="scientific">Legionella pneumophila subsp. pascullei</name>
    <dbReference type="NCBI Taxonomy" id="91890"/>
    <lineage>
        <taxon>Bacteria</taxon>
        <taxon>Pseudomonadati</taxon>
        <taxon>Pseudomonadota</taxon>
        <taxon>Gammaproteobacteria</taxon>
        <taxon>Legionellales</taxon>
        <taxon>Legionellaceae</taxon>
        <taxon>Legionella</taxon>
    </lineage>
</organism>
<dbReference type="Pfam" id="PF00083">
    <property type="entry name" value="Sugar_tr"/>
    <property type="match status" value="1"/>
</dbReference>
<dbReference type="GO" id="GO:0016020">
    <property type="term" value="C:membrane"/>
    <property type="evidence" value="ECO:0007669"/>
    <property type="project" value="UniProtKB-SubCell"/>
</dbReference>
<keyword evidence="3 7" id="KW-0813">Transport</keyword>
<dbReference type="RefSeq" id="WP_050598295.1">
    <property type="nucleotide sequence ID" value="NZ_CAAAIJ010000002.1"/>
</dbReference>
<dbReference type="PANTHER" id="PTHR48023">
    <property type="entry name" value="D-XYLOSE-PROTON SYMPORTER-LIKE 2"/>
    <property type="match status" value="1"/>
</dbReference>
<feature type="transmembrane region" description="Helical" evidence="8">
    <location>
        <begin position="408"/>
        <end position="427"/>
    </location>
</feature>
<dbReference type="Proteomes" id="UP000249566">
    <property type="component" value="Chromosome 1"/>
</dbReference>
<evidence type="ECO:0000256" key="6">
    <source>
        <dbReference type="ARBA" id="ARBA00023136"/>
    </source>
</evidence>
<evidence type="ECO:0000256" key="3">
    <source>
        <dbReference type="ARBA" id="ARBA00022448"/>
    </source>
</evidence>
<feature type="transmembrane region" description="Helical" evidence="8">
    <location>
        <begin position="277"/>
        <end position="302"/>
    </location>
</feature>
<feature type="transmembrane region" description="Helical" evidence="8">
    <location>
        <begin position="105"/>
        <end position="125"/>
    </location>
</feature>
<dbReference type="PRINTS" id="PR00171">
    <property type="entry name" value="SUGRTRNSPORT"/>
</dbReference>
<dbReference type="EMBL" id="LS483412">
    <property type="protein sequence ID" value="SQG91340.1"/>
    <property type="molecule type" value="Genomic_DNA"/>
</dbReference>
<dbReference type="InterPro" id="IPR005829">
    <property type="entry name" value="Sugar_transporter_CS"/>
</dbReference>
<feature type="transmembrane region" description="Helical" evidence="8">
    <location>
        <begin position="238"/>
        <end position="265"/>
    </location>
</feature>
<evidence type="ECO:0000256" key="5">
    <source>
        <dbReference type="ARBA" id="ARBA00022989"/>
    </source>
</evidence>
<keyword evidence="5 8" id="KW-1133">Transmembrane helix</keyword>
<dbReference type="PROSITE" id="PS00216">
    <property type="entry name" value="SUGAR_TRANSPORT_1"/>
    <property type="match status" value="1"/>
</dbReference>
<feature type="transmembrane region" description="Helical" evidence="8">
    <location>
        <begin position="376"/>
        <end position="396"/>
    </location>
</feature>
<feature type="transmembrane region" description="Helical" evidence="8">
    <location>
        <begin position="48"/>
        <end position="68"/>
    </location>
</feature>
<proteinExistence type="inferred from homology"/>
<accession>A0AAX2IY93</accession>
<feature type="transmembrane region" description="Helical" evidence="8">
    <location>
        <begin position="12"/>
        <end position="36"/>
    </location>
</feature>
<evidence type="ECO:0000313" key="10">
    <source>
        <dbReference type="EMBL" id="SQG91340.1"/>
    </source>
</evidence>
<sequence>MNPALSTTWRTYGILTIAICSGLLVGYVTAVIAGALPLINKALYLNTWHQGLLVAIILVGGVCGSFLCNKIIFSLGHKKTLMLVAITFIIGSIWSALSANFWSLISARFFIGLAVGTTTVISPMYIAETSPDHSRGFLVASVQLAITIGILLAYISNYYFAPTQNWEMMFGIGVLPAILLLMIVPLQLESPRWLFLKRRIDEAKIVFFKLHGFHWTELDTIQPESGSDSRFKTLFHPFVFPVVLFTSGLFFFQNLSGIDAILYYAPTIFTQSGFTSLQSGLGVTILIGIINSLATLLSMWLIDHLGRRPIAIFGLLFMTLSLIGFSIFQPYVDTYLVLRWLTVLMLLIFVASFAVSMGPIPYVLMTELFPIHLRTLGMGIASATAWGINALVTFAYPLLTEYIGISKLFLVFALVCAVTWGICVLFCPETKNQTLEAIEKRLHAGVKLRKLGE</sequence>
<dbReference type="PROSITE" id="PS50850">
    <property type="entry name" value="MFS"/>
    <property type="match status" value="1"/>
</dbReference>
<feature type="transmembrane region" description="Helical" evidence="8">
    <location>
        <begin position="340"/>
        <end position="364"/>
    </location>
</feature>
<keyword evidence="4 8" id="KW-0812">Transmembrane</keyword>
<dbReference type="AlphaFoldDB" id="A0AAX2IY93"/>
<dbReference type="GO" id="GO:1904659">
    <property type="term" value="P:D-glucose transmembrane transport"/>
    <property type="evidence" value="ECO:0007669"/>
    <property type="project" value="TreeGrafter"/>
</dbReference>